<dbReference type="InterPro" id="IPR003399">
    <property type="entry name" value="Mce/MlaD"/>
</dbReference>
<evidence type="ECO:0000256" key="1">
    <source>
        <dbReference type="SAM" id="Phobius"/>
    </source>
</evidence>
<keyword evidence="1" id="KW-1133">Transmembrane helix</keyword>
<name>A0A1H4KP42_9BACT</name>
<gene>
    <name evidence="3" type="ORF">SAMN05443244_1277</name>
</gene>
<organism evidence="3 4">
    <name type="scientific">Terriglobus roseus</name>
    <dbReference type="NCBI Taxonomy" id="392734"/>
    <lineage>
        <taxon>Bacteria</taxon>
        <taxon>Pseudomonadati</taxon>
        <taxon>Acidobacteriota</taxon>
        <taxon>Terriglobia</taxon>
        <taxon>Terriglobales</taxon>
        <taxon>Acidobacteriaceae</taxon>
        <taxon>Terriglobus</taxon>
    </lineage>
</organism>
<evidence type="ECO:0000259" key="2">
    <source>
        <dbReference type="Pfam" id="PF02470"/>
    </source>
</evidence>
<dbReference type="InterPro" id="IPR052336">
    <property type="entry name" value="MlaD_Phospholipid_Transporter"/>
</dbReference>
<dbReference type="PANTHER" id="PTHR33371">
    <property type="entry name" value="INTERMEMBRANE PHOSPHOLIPID TRANSPORT SYSTEM BINDING PROTEIN MLAD-RELATED"/>
    <property type="match status" value="1"/>
</dbReference>
<dbReference type="RefSeq" id="WP_074652839.1">
    <property type="nucleotide sequence ID" value="NZ_FNSD01000001.1"/>
</dbReference>
<accession>A0A1H4KP42</accession>
<dbReference type="GO" id="GO:0005543">
    <property type="term" value="F:phospholipid binding"/>
    <property type="evidence" value="ECO:0007669"/>
    <property type="project" value="TreeGrafter"/>
</dbReference>
<feature type="domain" description="Mce/MlaD" evidence="2">
    <location>
        <begin position="45"/>
        <end position="125"/>
    </location>
</feature>
<reference evidence="3 4" key="1">
    <citation type="submission" date="2016-10" db="EMBL/GenBank/DDBJ databases">
        <authorList>
            <person name="de Groot N.N."/>
        </authorList>
    </citation>
    <scope>NUCLEOTIDE SEQUENCE [LARGE SCALE GENOMIC DNA]</scope>
    <source>
        <strain evidence="3 4">AB35.6</strain>
    </source>
</reference>
<sequence length="361" mass="38533">MPSQSEVKWSQLKVGIIVIVSAALLVTLLFLITSSSGLGVFSHKLTVTSYFENAAGIKDGAAVNLQGVTIGTVKAVNVVDEPSRKLTPIQVVMRIDGKFQKDLHKDTKSALSTVGVLGDTVVDLNSQTANGPLLQDGDEIKTLESPNLQDVVKASQGTIESLNVILAKMDRIVDTISQGKGSVGGLIYDDTLYRRASDTVDELHKLEVNLNSGKGSVGKLLHDDSVYNHLNDTTAKLDKIAADLDAGKGSAGKLLKDDALYNNLNATLVHANSIMAQADQGKGALGLLTKDQAFADKLNSTVTRLDNIMTGIDKGEGTAGLLVKDPALYHNLDKLAVDSQSLVNTIRSDPKKYLTIHFKIF</sequence>
<keyword evidence="1" id="KW-0472">Membrane</keyword>
<proteinExistence type="predicted"/>
<dbReference type="GO" id="GO:0005548">
    <property type="term" value="F:phospholipid transporter activity"/>
    <property type="evidence" value="ECO:0007669"/>
    <property type="project" value="TreeGrafter"/>
</dbReference>
<keyword evidence="1" id="KW-0812">Transmembrane</keyword>
<evidence type="ECO:0000313" key="4">
    <source>
        <dbReference type="Proteomes" id="UP000182409"/>
    </source>
</evidence>
<dbReference type="Pfam" id="PF02470">
    <property type="entry name" value="MlaD"/>
    <property type="match status" value="1"/>
</dbReference>
<protein>
    <submittedName>
        <fullName evidence="3">Phospholipid/cholesterol/gamma-HCH transport system substrate-binding protein</fullName>
    </submittedName>
</protein>
<dbReference type="EMBL" id="FNSD01000001">
    <property type="protein sequence ID" value="SEB59875.1"/>
    <property type="molecule type" value="Genomic_DNA"/>
</dbReference>
<dbReference type="OrthoDB" id="9798731at2"/>
<evidence type="ECO:0000313" key="3">
    <source>
        <dbReference type="EMBL" id="SEB59875.1"/>
    </source>
</evidence>
<dbReference type="PANTHER" id="PTHR33371:SF4">
    <property type="entry name" value="INTERMEMBRANE PHOSPHOLIPID TRANSPORT SYSTEM BINDING PROTEIN MLAD"/>
    <property type="match status" value="1"/>
</dbReference>
<feature type="transmembrane region" description="Helical" evidence="1">
    <location>
        <begin position="12"/>
        <end position="32"/>
    </location>
</feature>
<dbReference type="AlphaFoldDB" id="A0A1H4KP42"/>
<dbReference type="Proteomes" id="UP000182409">
    <property type="component" value="Unassembled WGS sequence"/>
</dbReference>